<dbReference type="CDD" id="cd19996">
    <property type="entry name" value="PBP1_ABC_sugar_binding-like"/>
    <property type="match status" value="1"/>
</dbReference>
<evidence type="ECO:0000256" key="4">
    <source>
        <dbReference type="SAM" id="MobiDB-lite"/>
    </source>
</evidence>
<gene>
    <name evidence="7" type="primary">rbsB</name>
    <name evidence="7" type="ORF">GCM10017600_62060</name>
</gene>
<sequence>MTGTTRRALIAAAALGALLTTGACNVDSGGTTPSGAASSDPSGGTAGTAKALKVGWSTIYLAPSWMQQTLKMLEEDVARLKGEGKVASYETFNANGDTSQQIAQIQAMIQQKYDVILVDAGSSTALNPVLEQAVAQGITVANFDSLVTSDKVIRVGTDQVEWGKMTAQWLADKLGGKGEIIAMNGPAGVAVSEERWKGAEEVFKKYPDIKISANVHSEYNLAPAAQAFASAYSAHPNITGVFSQGGALSAAALQTLVKQDKKLVPITGENYNGFLKMWADKRKEGFSSLSTAQPNYLSVIALEAAVAKIGGTAVPMDITVPLPKITDDNLDQYAKQDQPDDSYPIQPIPQSEIDKLIGK</sequence>
<feature type="chain" id="PRO_5040934815" evidence="5">
    <location>
        <begin position="24"/>
        <end position="359"/>
    </location>
</feature>
<accession>A0A9W6I681</accession>
<dbReference type="PROSITE" id="PS51257">
    <property type="entry name" value="PROKAR_LIPOPROTEIN"/>
    <property type="match status" value="1"/>
</dbReference>
<dbReference type="Gene3D" id="3.40.50.2300">
    <property type="match status" value="2"/>
</dbReference>
<dbReference type="Pfam" id="PF13407">
    <property type="entry name" value="Peripla_BP_4"/>
    <property type="match status" value="1"/>
</dbReference>
<dbReference type="EMBL" id="BSEV01000018">
    <property type="protein sequence ID" value="GLK12796.1"/>
    <property type="molecule type" value="Genomic_DNA"/>
</dbReference>
<dbReference type="PANTHER" id="PTHR46847:SF3">
    <property type="entry name" value="GALACTOFURANOSE-BINDING PROTEIN YTFQ"/>
    <property type="match status" value="1"/>
</dbReference>
<keyword evidence="3 5" id="KW-0732">Signal</keyword>
<comment type="subcellular location">
    <subcellularLocation>
        <location evidence="1">Cell envelope</location>
    </subcellularLocation>
</comment>
<keyword evidence="8" id="KW-1185">Reference proteome</keyword>
<dbReference type="PANTHER" id="PTHR46847">
    <property type="entry name" value="D-ALLOSE-BINDING PERIPLASMIC PROTEIN-RELATED"/>
    <property type="match status" value="1"/>
</dbReference>
<protein>
    <submittedName>
        <fullName evidence="7">Sugar ABC transporter substrate-binding protein</fullName>
    </submittedName>
</protein>
<proteinExistence type="inferred from homology"/>
<feature type="domain" description="Periplasmic binding protein" evidence="6">
    <location>
        <begin position="59"/>
        <end position="311"/>
    </location>
</feature>
<dbReference type="RefSeq" id="WP_271221109.1">
    <property type="nucleotide sequence ID" value="NZ_BAAAVD010000008.1"/>
</dbReference>
<organism evidence="7 8">
    <name type="scientific">Streptosporangium carneum</name>
    <dbReference type="NCBI Taxonomy" id="47481"/>
    <lineage>
        <taxon>Bacteria</taxon>
        <taxon>Bacillati</taxon>
        <taxon>Actinomycetota</taxon>
        <taxon>Actinomycetes</taxon>
        <taxon>Streptosporangiales</taxon>
        <taxon>Streptosporangiaceae</taxon>
        <taxon>Streptosporangium</taxon>
    </lineage>
</organism>
<evidence type="ECO:0000259" key="6">
    <source>
        <dbReference type="Pfam" id="PF13407"/>
    </source>
</evidence>
<reference evidence="7" key="1">
    <citation type="journal article" date="2014" name="Int. J. Syst. Evol. Microbiol.">
        <title>Complete genome sequence of Corynebacterium casei LMG S-19264T (=DSM 44701T), isolated from a smear-ripened cheese.</title>
        <authorList>
            <consortium name="US DOE Joint Genome Institute (JGI-PGF)"/>
            <person name="Walter F."/>
            <person name="Albersmeier A."/>
            <person name="Kalinowski J."/>
            <person name="Ruckert C."/>
        </authorList>
    </citation>
    <scope>NUCLEOTIDE SEQUENCE</scope>
    <source>
        <strain evidence="7">VKM Ac-2007</strain>
    </source>
</reference>
<name>A0A9W6I681_9ACTN</name>
<evidence type="ECO:0000256" key="5">
    <source>
        <dbReference type="SAM" id="SignalP"/>
    </source>
</evidence>
<feature type="signal peptide" evidence="5">
    <location>
        <begin position="1"/>
        <end position="23"/>
    </location>
</feature>
<evidence type="ECO:0000256" key="1">
    <source>
        <dbReference type="ARBA" id="ARBA00004196"/>
    </source>
</evidence>
<dbReference type="AlphaFoldDB" id="A0A9W6I681"/>
<comment type="similarity">
    <text evidence="2">Belongs to the bacterial solute-binding protein 2 family.</text>
</comment>
<feature type="region of interest" description="Disordered" evidence="4">
    <location>
        <begin position="332"/>
        <end position="359"/>
    </location>
</feature>
<evidence type="ECO:0000313" key="7">
    <source>
        <dbReference type="EMBL" id="GLK12796.1"/>
    </source>
</evidence>
<dbReference type="InterPro" id="IPR028082">
    <property type="entry name" value="Peripla_BP_I"/>
</dbReference>
<dbReference type="SUPFAM" id="SSF53822">
    <property type="entry name" value="Periplasmic binding protein-like I"/>
    <property type="match status" value="1"/>
</dbReference>
<dbReference type="GO" id="GO:0030313">
    <property type="term" value="C:cell envelope"/>
    <property type="evidence" value="ECO:0007669"/>
    <property type="project" value="UniProtKB-SubCell"/>
</dbReference>
<evidence type="ECO:0000256" key="3">
    <source>
        <dbReference type="ARBA" id="ARBA00022729"/>
    </source>
</evidence>
<dbReference type="InterPro" id="IPR025997">
    <property type="entry name" value="SBP_2_dom"/>
</dbReference>
<dbReference type="GO" id="GO:0030246">
    <property type="term" value="F:carbohydrate binding"/>
    <property type="evidence" value="ECO:0007669"/>
    <property type="project" value="UniProtKB-ARBA"/>
</dbReference>
<evidence type="ECO:0000313" key="8">
    <source>
        <dbReference type="Proteomes" id="UP001143474"/>
    </source>
</evidence>
<evidence type="ECO:0000256" key="2">
    <source>
        <dbReference type="ARBA" id="ARBA00007639"/>
    </source>
</evidence>
<reference evidence="7" key="2">
    <citation type="submission" date="2023-01" db="EMBL/GenBank/DDBJ databases">
        <authorList>
            <person name="Sun Q."/>
            <person name="Evtushenko L."/>
        </authorList>
    </citation>
    <scope>NUCLEOTIDE SEQUENCE</scope>
    <source>
        <strain evidence="7">VKM Ac-2007</strain>
    </source>
</reference>
<comment type="caution">
    <text evidence="7">The sequence shown here is derived from an EMBL/GenBank/DDBJ whole genome shotgun (WGS) entry which is preliminary data.</text>
</comment>
<dbReference type="Proteomes" id="UP001143474">
    <property type="component" value="Unassembled WGS sequence"/>
</dbReference>